<evidence type="ECO:0000313" key="2">
    <source>
        <dbReference type="EMBL" id="OGN04099.1"/>
    </source>
</evidence>
<dbReference type="SMART" id="SM00861">
    <property type="entry name" value="Transket_pyr"/>
    <property type="match status" value="1"/>
</dbReference>
<organism evidence="2 3">
    <name type="scientific">Candidatus Yanofskybacteria bacterium RIFCSPHIGHO2_01_FULL_44_17</name>
    <dbReference type="NCBI Taxonomy" id="1802668"/>
    <lineage>
        <taxon>Bacteria</taxon>
        <taxon>Candidatus Yanofskyibacteriota</taxon>
    </lineage>
</organism>
<dbReference type="Pfam" id="PF02780">
    <property type="entry name" value="Transketolase_C"/>
    <property type="match status" value="1"/>
</dbReference>
<comment type="caution">
    <text evidence="2">The sequence shown here is derived from an EMBL/GenBank/DDBJ whole genome shotgun (WGS) entry which is preliminary data.</text>
</comment>
<dbReference type="SUPFAM" id="SSF52922">
    <property type="entry name" value="TK C-terminal domain-like"/>
    <property type="match status" value="1"/>
</dbReference>
<dbReference type="InterPro" id="IPR009014">
    <property type="entry name" value="Transketo_C/PFOR_II"/>
</dbReference>
<dbReference type="STRING" id="1802668.A2831_02190"/>
<accession>A0A1F8EVM5</accession>
<dbReference type="Proteomes" id="UP000177507">
    <property type="component" value="Unassembled WGS sequence"/>
</dbReference>
<dbReference type="SUPFAM" id="SSF52518">
    <property type="entry name" value="Thiamin diphosphate-binding fold (THDP-binding)"/>
    <property type="match status" value="1"/>
</dbReference>
<dbReference type="EMBL" id="MGJI01000025">
    <property type="protein sequence ID" value="OGN04099.1"/>
    <property type="molecule type" value="Genomic_DNA"/>
</dbReference>
<dbReference type="Gene3D" id="3.40.50.970">
    <property type="match status" value="1"/>
</dbReference>
<gene>
    <name evidence="2" type="ORF">A2831_02190</name>
</gene>
<dbReference type="PANTHER" id="PTHR43825:SF5">
    <property type="entry name" value="HYPOTHETICAL TRANSKETOLASE FAMILY PROTEIN"/>
    <property type="match status" value="1"/>
</dbReference>
<protein>
    <recommendedName>
        <fullName evidence="1">Transketolase-like pyrimidine-binding domain-containing protein</fullName>
    </recommendedName>
</protein>
<proteinExistence type="predicted"/>
<name>A0A1F8EVM5_9BACT</name>
<dbReference type="AlphaFoldDB" id="A0A1F8EVM5"/>
<dbReference type="InterPro" id="IPR029061">
    <property type="entry name" value="THDP-binding"/>
</dbReference>
<sequence>MRKQFVKTVEAVLKNDPKVVLLLGDIGVWGFNNASKLYPDRVHNIGILEQSTISLSAGLAMNGLIPIVHTIAPFLVERSYEQLKLDFGYQGLGGNFVSVGSSYDYAALGCSHHCPADVPILKQIPGMEIVLPGTPEEFNDLFLESYGNGHPTYFRLSEQKNSESQKVKFGKATVVQKGTKATVIAVGILLDRVLEASKNLDVTVLYYTTLAPFDSAILKKNCPSNKILVCEPYYKGTLATEVIDALAPRPIKIEFAGLPHKFFTNYGTASEHDKFLKMTTGDIKNKIKKLING</sequence>
<dbReference type="CDD" id="cd07033">
    <property type="entry name" value="TPP_PYR_DXS_TK_like"/>
    <property type="match status" value="1"/>
</dbReference>
<dbReference type="InterPro" id="IPR051157">
    <property type="entry name" value="PDH/Transketolase"/>
</dbReference>
<feature type="domain" description="Transketolase-like pyrimidine-binding" evidence="1">
    <location>
        <begin position="1"/>
        <end position="164"/>
    </location>
</feature>
<dbReference type="InterPro" id="IPR033248">
    <property type="entry name" value="Transketolase_C"/>
</dbReference>
<dbReference type="PANTHER" id="PTHR43825">
    <property type="entry name" value="PYRUVATE DEHYDROGENASE E1 COMPONENT"/>
    <property type="match status" value="1"/>
</dbReference>
<reference evidence="2 3" key="1">
    <citation type="journal article" date="2016" name="Nat. Commun.">
        <title>Thousands of microbial genomes shed light on interconnected biogeochemical processes in an aquifer system.</title>
        <authorList>
            <person name="Anantharaman K."/>
            <person name="Brown C.T."/>
            <person name="Hug L.A."/>
            <person name="Sharon I."/>
            <person name="Castelle C.J."/>
            <person name="Probst A.J."/>
            <person name="Thomas B.C."/>
            <person name="Singh A."/>
            <person name="Wilkins M.J."/>
            <person name="Karaoz U."/>
            <person name="Brodie E.L."/>
            <person name="Williams K.H."/>
            <person name="Hubbard S.S."/>
            <person name="Banfield J.F."/>
        </authorList>
    </citation>
    <scope>NUCLEOTIDE SEQUENCE [LARGE SCALE GENOMIC DNA]</scope>
</reference>
<evidence type="ECO:0000313" key="3">
    <source>
        <dbReference type="Proteomes" id="UP000177507"/>
    </source>
</evidence>
<dbReference type="InterPro" id="IPR005475">
    <property type="entry name" value="Transketolase-like_Pyr-bd"/>
</dbReference>
<evidence type="ECO:0000259" key="1">
    <source>
        <dbReference type="SMART" id="SM00861"/>
    </source>
</evidence>
<dbReference type="Pfam" id="PF02779">
    <property type="entry name" value="Transket_pyr"/>
    <property type="match status" value="1"/>
</dbReference>
<dbReference type="Gene3D" id="3.40.50.920">
    <property type="match status" value="1"/>
</dbReference>